<dbReference type="CDD" id="cd00732">
    <property type="entry name" value="CheW"/>
    <property type="match status" value="1"/>
</dbReference>
<protein>
    <recommendedName>
        <fullName evidence="1">CheW-like domain-containing protein</fullName>
    </recommendedName>
</protein>
<organism evidence="2 3">
    <name type="scientific">Candidatus Solincola sediminis</name>
    <dbReference type="NCBI Taxonomy" id="1797199"/>
    <lineage>
        <taxon>Bacteria</taxon>
        <taxon>Bacillati</taxon>
        <taxon>Actinomycetota</taxon>
        <taxon>Candidatus Geothermincolia</taxon>
        <taxon>Candidatus Geothermincolales</taxon>
        <taxon>Candidatus Geothermincolaceae</taxon>
        <taxon>Candidatus Solincola</taxon>
    </lineage>
</organism>
<dbReference type="SMART" id="SM00260">
    <property type="entry name" value="CheW"/>
    <property type="match status" value="1"/>
</dbReference>
<dbReference type="EMBL" id="MELK01000016">
    <property type="protein sequence ID" value="OFW59351.1"/>
    <property type="molecule type" value="Genomic_DNA"/>
</dbReference>
<dbReference type="GO" id="GO:0006935">
    <property type="term" value="P:chemotaxis"/>
    <property type="evidence" value="ECO:0007669"/>
    <property type="project" value="InterPro"/>
</dbReference>
<dbReference type="InterPro" id="IPR002545">
    <property type="entry name" value="CheW-lke_dom"/>
</dbReference>
<dbReference type="AlphaFoldDB" id="A0A1F2WR68"/>
<feature type="domain" description="CheW-like" evidence="1">
    <location>
        <begin position="10"/>
        <end position="150"/>
    </location>
</feature>
<dbReference type="InterPro" id="IPR036061">
    <property type="entry name" value="CheW-like_dom_sf"/>
</dbReference>
<dbReference type="Pfam" id="PF01584">
    <property type="entry name" value="CheW"/>
    <property type="match status" value="1"/>
</dbReference>
<dbReference type="Proteomes" id="UP000177876">
    <property type="component" value="Unassembled WGS sequence"/>
</dbReference>
<dbReference type="Gene3D" id="2.30.30.40">
    <property type="entry name" value="SH3 Domains"/>
    <property type="match status" value="1"/>
</dbReference>
<evidence type="ECO:0000313" key="2">
    <source>
        <dbReference type="EMBL" id="OFW59351.1"/>
    </source>
</evidence>
<dbReference type="GO" id="GO:0007165">
    <property type="term" value="P:signal transduction"/>
    <property type="evidence" value="ECO:0007669"/>
    <property type="project" value="InterPro"/>
</dbReference>
<dbReference type="STRING" id="1797197.A2Y75_10955"/>
<accession>A0A1F2WR68</accession>
<gene>
    <name evidence="2" type="ORF">A2Y75_10955</name>
</gene>
<sequence length="155" mass="17171">MAEETGTIEEIQLVVFSLGREEFAVEVTQVREIMRMEEITRMPKSPSFVEGIINLRGQIIAVIDLAKRLNLDSGERTAETRIMVVEAEEIRVGMIVDAVSEVLRVAGDAIEGTPTVAAEASVAYLRGVVKQDSRLIILLDLTKVLSLEEISRLNF</sequence>
<proteinExistence type="predicted"/>
<dbReference type="PANTHER" id="PTHR22617:SF23">
    <property type="entry name" value="CHEMOTAXIS PROTEIN CHEW"/>
    <property type="match status" value="1"/>
</dbReference>
<dbReference type="SUPFAM" id="SSF50341">
    <property type="entry name" value="CheW-like"/>
    <property type="match status" value="1"/>
</dbReference>
<dbReference type="GO" id="GO:0005829">
    <property type="term" value="C:cytosol"/>
    <property type="evidence" value="ECO:0007669"/>
    <property type="project" value="TreeGrafter"/>
</dbReference>
<evidence type="ECO:0000259" key="1">
    <source>
        <dbReference type="PROSITE" id="PS50851"/>
    </source>
</evidence>
<reference evidence="2 3" key="1">
    <citation type="journal article" date="2016" name="Nat. Commun.">
        <title>Thousands of microbial genomes shed light on interconnected biogeochemical processes in an aquifer system.</title>
        <authorList>
            <person name="Anantharaman K."/>
            <person name="Brown C.T."/>
            <person name="Hug L.A."/>
            <person name="Sharon I."/>
            <person name="Castelle C.J."/>
            <person name="Probst A.J."/>
            <person name="Thomas B.C."/>
            <person name="Singh A."/>
            <person name="Wilkins M.J."/>
            <person name="Karaoz U."/>
            <person name="Brodie E.L."/>
            <person name="Williams K.H."/>
            <person name="Hubbard S.S."/>
            <person name="Banfield J.F."/>
        </authorList>
    </citation>
    <scope>NUCLEOTIDE SEQUENCE [LARGE SCALE GENOMIC DNA]</scope>
</reference>
<dbReference type="PROSITE" id="PS50851">
    <property type="entry name" value="CHEW"/>
    <property type="match status" value="1"/>
</dbReference>
<name>A0A1F2WR68_9ACTN</name>
<evidence type="ECO:0000313" key="3">
    <source>
        <dbReference type="Proteomes" id="UP000177876"/>
    </source>
</evidence>
<dbReference type="Gene3D" id="2.40.50.180">
    <property type="entry name" value="CheA-289, Domain 4"/>
    <property type="match status" value="1"/>
</dbReference>
<dbReference type="InterPro" id="IPR039315">
    <property type="entry name" value="CheW"/>
</dbReference>
<comment type="caution">
    <text evidence="2">The sequence shown here is derived from an EMBL/GenBank/DDBJ whole genome shotgun (WGS) entry which is preliminary data.</text>
</comment>
<dbReference type="PANTHER" id="PTHR22617">
    <property type="entry name" value="CHEMOTAXIS SENSOR HISTIDINE KINASE-RELATED"/>
    <property type="match status" value="1"/>
</dbReference>